<organism evidence="2 3">
    <name type="scientific">Coccomyxa viridis</name>
    <dbReference type="NCBI Taxonomy" id="1274662"/>
    <lineage>
        <taxon>Eukaryota</taxon>
        <taxon>Viridiplantae</taxon>
        <taxon>Chlorophyta</taxon>
        <taxon>core chlorophytes</taxon>
        <taxon>Trebouxiophyceae</taxon>
        <taxon>Trebouxiophyceae incertae sedis</taxon>
        <taxon>Coccomyxaceae</taxon>
        <taxon>Coccomyxa</taxon>
    </lineage>
</organism>
<gene>
    <name evidence="2" type="primary">g11281</name>
    <name evidence="2" type="ORF">VP750_LOCUS10102</name>
</gene>
<feature type="compositionally biased region" description="Low complexity" evidence="1">
    <location>
        <begin position="682"/>
        <end position="704"/>
    </location>
</feature>
<protein>
    <submittedName>
        <fullName evidence="2">G11281 protein</fullName>
    </submittedName>
</protein>
<sequence length="711" mass="76536">MSSKYKAEYETSIKARRIVKDLVQTRMPKGQNFDQKRETSANGKGATDICTKPSVWAHPEAVKCAKPSSLESNPEVSMGPRTGQELLAEVIHSGLLRGSLNQKCLAYFSKLTLAQQHKAASNLKSRYKTETGNPSALLTRIMRATQSGVSRRSTTGITLPAKSPPMPAKPQNSAGQNRPQPLRPGRHAGITSGDEDVLLPANWADSVEEDLNEDATLHTHSQAWPRLPSHTQPLMSTPQEGQAPSQGAGQGTSPAAAAAPEAAAGPPTTQDNPRNGKSVTDSRTNTNVWADPGAAKVWGSKSSGLKRPTPSAKSPSMPAKPKNSVLAQTFSLFLNDLSPECRRAYERLSPEAQYEMKQRCIEDKAVRTEPEAFLHAIYSITGQKRPQPAHIEGLNGTGEGELGWELIPAKWSDSPDGGQDMHDHPQTHLQARPEDASESQPESSWWLGSQASSERAGCNKDNSPHTELQASPQDSPEIQSKRKYSTESQAPSEEAGRNQDDPPHTEVQVCLPDELNPCPSVLSKQTRASIANALQVSTLTNPAWPQDAPEIQPKRNCSSESQAPSEQPGQGDPIAVDEGCKKYVPPHMRRQARPQEYLHDAPDVLAKKSWLSESQAPSQVERQSTSVAADEGQHEPNATHSDLQVLTLPNGTSQPWEDRPTEGGHEDSSAATSLQGGHDNSAAAAPEAAGEPATTEAIDAAAEELMGLLMS</sequence>
<accession>A0ABP1G7L7</accession>
<keyword evidence="3" id="KW-1185">Reference proteome</keyword>
<name>A0ABP1G7L7_9CHLO</name>
<feature type="compositionally biased region" description="Polar residues" evidence="1">
    <location>
        <begin position="438"/>
        <end position="453"/>
    </location>
</feature>
<feature type="compositionally biased region" description="Low complexity" evidence="1">
    <location>
        <begin position="308"/>
        <end position="322"/>
    </location>
</feature>
<feature type="region of interest" description="Disordered" evidence="1">
    <location>
        <begin position="612"/>
        <end position="711"/>
    </location>
</feature>
<feature type="compositionally biased region" description="Polar residues" evidence="1">
    <location>
        <begin position="555"/>
        <end position="568"/>
    </location>
</feature>
<feature type="region of interest" description="Disordered" evidence="1">
    <location>
        <begin position="144"/>
        <end position="197"/>
    </location>
</feature>
<feature type="region of interest" description="Disordered" evidence="1">
    <location>
        <begin position="223"/>
        <end position="322"/>
    </location>
</feature>
<feature type="compositionally biased region" description="Basic and acidic residues" evidence="1">
    <location>
        <begin position="656"/>
        <end position="668"/>
    </location>
</feature>
<evidence type="ECO:0000256" key="1">
    <source>
        <dbReference type="SAM" id="MobiDB-lite"/>
    </source>
</evidence>
<comment type="caution">
    <text evidence="2">The sequence shown here is derived from an EMBL/GenBank/DDBJ whole genome shotgun (WGS) entry which is preliminary data.</text>
</comment>
<feature type="compositionally biased region" description="Low complexity" evidence="1">
    <location>
        <begin position="251"/>
        <end position="270"/>
    </location>
</feature>
<feature type="compositionally biased region" description="Polar residues" evidence="1">
    <location>
        <begin position="144"/>
        <end position="157"/>
    </location>
</feature>
<feature type="compositionally biased region" description="Polar residues" evidence="1">
    <location>
        <begin position="229"/>
        <end position="245"/>
    </location>
</feature>
<feature type="compositionally biased region" description="Polar residues" evidence="1">
    <location>
        <begin position="465"/>
        <end position="478"/>
    </location>
</feature>
<feature type="compositionally biased region" description="Basic and acidic residues" evidence="1">
    <location>
        <begin position="419"/>
        <end position="435"/>
    </location>
</feature>
<proteinExistence type="predicted"/>
<feature type="compositionally biased region" description="Polar residues" evidence="1">
    <location>
        <begin position="170"/>
        <end position="179"/>
    </location>
</feature>
<feature type="region of interest" description="Disordered" evidence="1">
    <location>
        <begin position="542"/>
        <end position="579"/>
    </location>
</feature>
<evidence type="ECO:0000313" key="3">
    <source>
        <dbReference type="Proteomes" id="UP001497392"/>
    </source>
</evidence>
<feature type="compositionally biased region" description="Polar residues" evidence="1">
    <location>
        <begin position="271"/>
        <end position="288"/>
    </location>
</feature>
<feature type="compositionally biased region" description="Basic and acidic residues" evidence="1">
    <location>
        <begin position="494"/>
        <end position="504"/>
    </location>
</feature>
<dbReference type="Proteomes" id="UP001497392">
    <property type="component" value="Unassembled WGS sequence"/>
</dbReference>
<reference evidence="2 3" key="1">
    <citation type="submission" date="2024-06" db="EMBL/GenBank/DDBJ databases">
        <authorList>
            <person name="Kraege A."/>
            <person name="Thomma B."/>
        </authorList>
    </citation>
    <scope>NUCLEOTIDE SEQUENCE [LARGE SCALE GENOMIC DNA]</scope>
</reference>
<feature type="compositionally biased region" description="Polar residues" evidence="1">
    <location>
        <begin position="636"/>
        <end position="655"/>
    </location>
</feature>
<feature type="compositionally biased region" description="Polar residues" evidence="1">
    <location>
        <begin position="612"/>
        <end position="627"/>
    </location>
</feature>
<evidence type="ECO:0000313" key="2">
    <source>
        <dbReference type="EMBL" id="CAL5228196.1"/>
    </source>
</evidence>
<feature type="region of interest" description="Disordered" evidence="1">
    <location>
        <begin position="408"/>
        <end position="511"/>
    </location>
</feature>
<feature type="region of interest" description="Disordered" evidence="1">
    <location>
        <begin position="24"/>
        <end position="49"/>
    </location>
</feature>
<dbReference type="EMBL" id="CAXHTA020000018">
    <property type="protein sequence ID" value="CAL5228196.1"/>
    <property type="molecule type" value="Genomic_DNA"/>
</dbReference>